<keyword evidence="1" id="KW-0805">Transcription regulation</keyword>
<dbReference type="SUPFAM" id="SSF75516">
    <property type="entry name" value="Pheromone-binding domain of LuxR-like quorum-sensing transcription factors"/>
    <property type="match status" value="1"/>
</dbReference>
<keyword evidence="7" id="KW-1185">Reference proteome</keyword>
<dbReference type="Gene3D" id="1.10.10.10">
    <property type="entry name" value="Winged helix-like DNA-binding domain superfamily/Winged helix DNA-binding domain"/>
    <property type="match status" value="1"/>
</dbReference>
<dbReference type="GO" id="GO:0006355">
    <property type="term" value="P:regulation of DNA-templated transcription"/>
    <property type="evidence" value="ECO:0007669"/>
    <property type="project" value="InterPro"/>
</dbReference>
<dbReference type="InterPro" id="IPR000792">
    <property type="entry name" value="Tscrpt_reg_LuxR_C"/>
</dbReference>
<dbReference type="SUPFAM" id="SSF46894">
    <property type="entry name" value="C-terminal effector domain of the bipartite response regulators"/>
    <property type="match status" value="1"/>
</dbReference>
<dbReference type="GO" id="GO:0003677">
    <property type="term" value="F:DNA binding"/>
    <property type="evidence" value="ECO:0007669"/>
    <property type="project" value="UniProtKB-KW"/>
</dbReference>
<accession>A0A0Q9YBF3</accession>
<gene>
    <name evidence="6" type="ORF">HT99x_002570</name>
    <name evidence="5" type="ORF">HT99x_03047</name>
</gene>
<protein>
    <submittedName>
        <fullName evidence="5">Bacterial regulatory protein, luxR family</fullName>
    </submittedName>
    <submittedName>
        <fullName evidence="6">Helix-turn-helix transcriptional regulator</fullName>
    </submittedName>
</protein>
<dbReference type="PANTHER" id="PTHR44688:SF16">
    <property type="entry name" value="DNA-BINDING TRANSCRIPTIONAL ACTIVATOR DEVR_DOSR"/>
    <property type="match status" value="1"/>
</dbReference>
<dbReference type="PANTHER" id="PTHR44688">
    <property type="entry name" value="DNA-BINDING TRANSCRIPTIONAL ACTIVATOR DEVR_DOSR"/>
    <property type="match status" value="1"/>
</dbReference>
<dbReference type="PROSITE" id="PS50043">
    <property type="entry name" value="HTH_LUXR_2"/>
    <property type="match status" value="1"/>
</dbReference>
<dbReference type="OrthoDB" id="8593353at2"/>
<proteinExistence type="predicted"/>
<name>A0A0Q9YBF3_9GAMM</name>
<dbReference type="STRING" id="295108.HT99x_03047"/>
<keyword evidence="3" id="KW-0804">Transcription</keyword>
<evidence type="ECO:0000313" key="5">
    <source>
        <dbReference type="EMBL" id="KRG17995.1"/>
    </source>
</evidence>
<dbReference type="EMBL" id="LKAJ01000022">
    <property type="protein sequence ID" value="KRG17995.1"/>
    <property type="molecule type" value="Genomic_DNA"/>
</dbReference>
<keyword evidence="2" id="KW-0238">DNA-binding</keyword>
<reference evidence="6" key="2">
    <citation type="journal article" date="2016" name="Genome Announc.">
        <title>Draft Genome Sequences of Two Novel Amoeba-Resistant Intranuclear Bacteria, 'Candidatus Berkiella cookevillensis' and 'Candidatus Berkiella aquae'.</title>
        <authorList>
            <person name="Mehari Y.T."/>
            <person name="Arivett B.A."/>
            <person name="Farone A.L."/>
            <person name="Gunderson J.H."/>
            <person name="Farone M.B."/>
        </authorList>
    </citation>
    <scope>NUCLEOTIDE SEQUENCE</scope>
    <source>
        <strain evidence="6">HT99</strain>
    </source>
</reference>
<dbReference type="PRINTS" id="PR00038">
    <property type="entry name" value="HTHLUXR"/>
</dbReference>
<evidence type="ECO:0000256" key="3">
    <source>
        <dbReference type="ARBA" id="ARBA00023163"/>
    </source>
</evidence>
<dbReference type="InterPro" id="IPR016032">
    <property type="entry name" value="Sig_transdc_resp-reg_C-effctor"/>
</dbReference>
<evidence type="ECO:0000256" key="2">
    <source>
        <dbReference type="ARBA" id="ARBA00023125"/>
    </source>
</evidence>
<dbReference type="RefSeq" id="WP_075067637.1">
    <property type="nucleotide sequence ID" value="NZ_LKAJ02000001.1"/>
</dbReference>
<dbReference type="SMART" id="SM00421">
    <property type="entry name" value="HTH_LUXR"/>
    <property type="match status" value="1"/>
</dbReference>
<evidence type="ECO:0000313" key="6">
    <source>
        <dbReference type="EMBL" id="MCS5710298.1"/>
    </source>
</evidence>
<dbReference type="PROSITE" id="PS00622">
    <property type="entry name" value="HTH_LUXR_1"/>
    <property type="match status" value="1"/>
</dbReference>
<dbReference type="InterPro" id="IPR036693">
    <property type="entry name" value="TF_LuxR_autoind-bd_dom_sf"/>
</dbReference>
<dbReference type="Proteomes" id="UP000051497">
    <property type="component" value="Unassembled WGS sequence"/>
</dbReference>
<reference evidence="6" key="3">
    <citation type="submission" date="2021-06" db="EMBL/GenBank/DDBJ databases">
        <title>Genomic Description and Analysis of Intracellular Bacteria, Candidatus Berkiella cookevillensis and Candidatus Berkiella aquae.</title>
        <authorList>
            <person name="Kidane D.T."/>
            <person name="Mehari Y.T."/>
            <person name="Rice F.C."/>
            <person name="Arivett B.A."/>
            <person name="Farone A.L."/>
            <person name="Berk S.G."/>
            <person name="Farone M.B."/>
        </authorList>
    </citation>
    <scope>NUCLEOTIDE SEQUENCE</scope>
    <source>
        <strain evidence="6">HT99</strain>
    </source>
</reference>
<dbReference type="Gene3D" id="3.30.450.80">
    <property type="entry name" value="Transcription factor LuxR-like, autoinducer-binding domain"/>
    <property type="match status" value="1"/>
</dbReference>
<dbReference type="AlphaFoldDB" id="A0A0Q9YBF3"/>
<dbReference type="Pfam" id="PF00196">
    <property type="entry name" value="GerE"/>
    <property type="match status" value="1"/>
</dbReference>
<comment type="caution">
    <text evidence="5">The sequence shown here is derived from an EMBL/GenBank/DDBJ whole genome shotgun (WGS) entry which is preliminary data.</text>
</comment>
<organism evidence="5">
    <name type="scientific">Candidatus Berkiella aquae</name>
    <dbReference type="NCBI Taxonomy" id="295108"/>
    <lineage>
        <taxon>Bacteria</taxon>
        <taxon>Pseudomonadati</taxon>
        <taxon>Pseudomonadota</taxon>
        <taxon>Gammaproteobacteria</taxon>
        <taxon>Candidatus Berkiellales</taxon>
        <taxon>Candidatus Berkiellaceae</taxon>
        <taxon>Candidatus Berkiella</taxon>
    </lineage>
</organism>
<feature type="domain" description="HTH luxR-type" evidence="4">
    <location>
        <begin position="199"/>
        <end position="264"/>
    </location>
</feature>
<evidence type="ECO:0000259" key="4">
    <source>
        <dbReference type="PROSITE" id="PS50043"/>
    </source>
</evidence>
<dbReference type="CDD" id="cd06170">
    <property type="entry name" value="LuxR_C_like"/>
    <property type="match status" value="1"/>
</dbReference>
<dbReference type="InterPro" id="IPR036388">
    <property type="entry name" value="WH-like_DNA-bd_sf"/>
</dbReference>
<evidence type="ECO:0000313" key="7">
    <source>
        <dbReference type="Proteomes" id="UP000051497"/>
    </source>
</evidence>
<sequence>MVNPSLFSNLAIALASSQDVDEIARPLKKYLGITSLVYAKNYHDGSEIRLTNQPAWIEHYYKNALYLNSGFEQHPSKLQSGYAIWSHLTHHQPILSEARCFNIDHGMSIIQKTADGCELYFFGTTSDKPFVANLLLNHLDFLHQFTFYFKEKASHLLRKADQHRIIIPKKFNKVYSQEQGLPANSAINVEKILHFNKLHVGNGVRLSARELDCAKLLLQGKSARLIAQALFLSPRTVETHIKHLKEKLDCHTKTELIGKIHELLLYK</sequence>
<reference evidence="5" key="1">
    <citation type="submission" date="2015-09" db="EMBL/GenBank/DDBJ databases">
        <title>Draft Genome Sequences of Two Novel Amoeba-resistant Intranuclear Bacteria, Candidatus Berkiella cookevillensis and Candidatus Berkiella aquae.</title>
        <authorList>
            <person name="Mehari Y.T."/>
            <person name="Arivett B.A."/>
            <person name="Farone A.L."/>
            <person name="Gunderson J.H."/>
            <person name="Farone M.B."/>
        </authorList>
    </citation>
    <scope>NUCLEOTIDE SEQUENCE [LARGE SCALE GENOMIC DNA]</scope>
    <source>
        <strain evidence="5">HT99</strain>
    </source>
</reference>
<evidence type="ECO:0000256" key="1">
    <source>
        <dbReference type="ARBA" id="ARBA00023015"/>
    </source>
</evidence>
<dbReference type="EMBL" id="LKAJ02000001">
    <property type="protein sequence ID" value="MCS5710298.1"/>
    <property type="molecule type" value="Genomic_DNA"/>
</dbReference>